<proteinExistence type="predicted"/>
<sequence>MNVFKHGEGRSLDNLRKLYPEFLRERSHHWKVYDDTDMEVTDEHVAGFAAAIESFWRELPPTVTFDGDAALDVPYEVEKAWDKDLASQQASRANS</sequence>
<gene>
    <name evidence="2" type="ORF">XSP_001911</name>
    <name evidence="1" type="ORF">XSP_001927</name>
</gene>
<accession>A0A8E4ERQ6</accession>
<reference evidence="1 3" key="1">
    <citation type="submission" date="2020-07" db="EMBL/GenBank/DDBJ databases">
        <authorList>
            <person name="Teixeira M."/>
        </authorList>
    </citation>
    <scope>NUCLEOTIDE SEQUENCE</scope>
    <source>
        <strain evidence="2">3</strain>
        <strain evidence="1">Xanthomonas arboricola pv. juglandis CPBF 427</strain>
    </source>
</reference>
<dbReference type="RefSeq" id="WP_146094832.1">
    <property type="nucleotide sequence ID" value="NZ_LR861807.1"/>
</dbReference>
<protein>
    <submittedName>
        <fullName evidence="1">Uncharacterized protein</fullName>
    </submittedName>
</protein>
<dbReference type="AlphaFoldDB" id="A0A8E4ERQ6"/>
<evidence type="ECO:0000313" key="3">
    <source>
        <dbReference type="Proteomes" id="UP000514411"/>
    </source>
</evidence>
<dbReference type="EMBL" id="LR824643">
    <property type="protein sequence ID" value="CAD0325738.1"/>
    <property type="molecule type" value="Genomic_DNA"/>
</dbReference>
<organism evidence="1">
    <name type="scientific">Xanthomonas campestris pv. juglandis</name>
    <name type="common">Xanthomonas arboricola pv. juglandis</name>
    <dbReference type="NCBI Taxonomy" id="195709"/>
    <lineage>
        <taxon>Bacteria</taxon>
        <taxon>Pseudomonadati</taxon>
        <taxon>Pseudomonadota</taxon>
        <taxon>Gammaproteobacteria</taxon>
        <taxon>Lysobacterales</taxon>
        <taxon>Lysobacteraceae</taxon>
        <taxon>Xanthomonas</taxon>
    </lineage>
</organism>
<evidence type="ECO:0000313" key="2">
    <source>
        <dbReference type="EMBL" id="CAD1791407.1"/>
    </source>
</evidence>
<dbReference type="EMBL" id="LR861807">
    <property type="protein sequence ID" value="CAD1791407.1"/>
    <property type="molecule type" value="Genomic_DNA"/>
</dbReference>
<dbReference type="Proteomes" id="UP000514411">
    <property type="component" value="Chromosome"/>
</dbReference>
<evidence type="ECO:0000313" key="1">
    <source>
        <dbReference type="EMBL" id="CAD0325738.1"/>
    </source>
</evidence>
<name>A0A8E4ERQ6_XANCJ</name>